<dbReference type="InterPro" id="IPR013767">
    <property type="entry name" value="PAS_fold"/>
</dbReference>
<feature type="domain" description="PAS" evidence="1">
    <location>
        <begin position="22"/>
        <end position="67"/>
    </location>
</feature>
<sequence>MKEKIDKNKERWLREIAKQKEIQSTLKAIIHSTDDAISVVDENGLHTIINPAYTRLTGLVEEDVLGKPPTIDIADGGESM</sequence>
<reference evidence="2" key="1">
    <citation type="journal article" date="2014" name="Front. Microbiol.">
        <title>High frequency of phylogenetically diverse reductive dehalogenase-homologous genes in deep subseafloor sedimentary metagenomes.</title>
        <authorList>
            <person name="Kawai M."/>
            <person name="Futagami T."/>
            <person name="Toyoda A."/>
            <person name="Takaki Y."/>
            <person name="Nishi S."/>
            <person name="Hori S."/>
            <person name="Arai W."/>
            <person name="Tsubouchi T."/>
            <person name="Morono Y."/>
            <person name="Uchiyama I."/>
            <person name="Ito T."/>
            <person name="Fujiyama A."/>
            <person name="Inagaki F."/>
            <person name="Takami H."/>
        </authorList>
    </citation>
    <scope>NUCLEOTIDE SEQUENCE</scope>
    <source>
        <strain evidence="2">Expedition CK06-06</strain>
    </source>
</reference>
<dbReference type="GO" id="GO:0006355">
    <property type="term" value="P:regulation of DNA-templated transcription"/>
    <property type="evidence" value="ECO:0007669"/>
    <property type="project" value="InterPro"/>
</dbReference>
<feature type="non-terminal residue" evidence="2">
    <location>
        <position position="80"/>
    </location>
</feature>
<dbReference type="NCBIfam" id="TIGR00229">
    <property type="entry name" value="sensory_box"/>
    <property type="match status" value="1"/>
</dbReference>
<gene>
    <name evidence="2" type="ORF">S03H2_43865</name>
</gene>
<accession>X1HWC6</accession>
<comment type="caution">
    <text evidence="2">The sequence shown here is derived from an EMBL/GenBank/DDBJ whole genome shotgun (WGS) entry which is preliminary data.</text>
</comment>
<dbReference type="Gene3D" id="3.30.450.20">
    <property type="entry name" value="PAS domain"/>
    <property type="match status" value="1"/>
</dbReference>
<evidence type="ECO:0000313" key="2">
    <source>
        <dbReference type="EMBL" id="GAH73767.1"/>
    </source>
</evidence>
<protein>
    <recommendedName>
        <fullName evidence="1">PAS domain-containing protein</fullName>
    </recommendedName>
</protein>
<evidence type="ECO:0000259" key="1">
    <source>
        <dbReference type="PROSITE" id="PS50112"/>
    </source>
</evidence>
<dbReference type="InterPro" id="IPR000014">
    <property type="entry name" value="PAS"/>
</dbReference>
<organism evidence="2">
    <name type="scientific">marine sediment metagenome</name>
    <dbReference type="NCBI Taxonomy" id="412755"/>
    <lineage>
        <taxon>unclassified sequences</taxon>
        <taxon>metagenomes</taxon>
        <taxon>ecological metagenomes</taxon>
    </lineage>
</organism>
<dbReference type="Pfam" id="PF00989">
    <property type="entry name" value="PAS"/>
    <property type="match status" value="1"/>
</dbReference>
<dbReference type="InterPro" id="IPR035965">
    <property type="entry name" value="PAS-like_dom_sf"/>
</dbReference>
<dbReference type="SUPFAM" id="SSF55785">
    <property type="entry name" value="PYP-like sensor domain (PAS domain)"/>
    <property type="match status" value="1"/>
</dbReference>
<dbReference type="AlphaFoldDB" id="X1HWC6"/>
<name>X1HWC6_9ZZZZ</name>
<dbReference type="CDD" id="cd00130">
    <property type="entry name" value="PAS"/>
    <property type="match status" value="1"/>
</dbReference>
<dbReference type="PROSITE" id="PS50112">
    <property type="entry name" value="PAS"/>
    <property type="match status" value="1"/>
</dbReference>
<dbReference type="EMBL" id="BARU01027398">
    <property type="protein sequence ID" value="GAH73767.1"/>
    <property type="molecule type" value="Genomic_DNA"/>
</dbReference>
<proteinExistence type="predicted"/>